<dbReference type="Proteomes" id="UP000546257">
    <property type="component" value="Unassembled WGS sequence"/>
</dbReference>
<protein>
    <recommendedName>
        <fullName evidence="2">DUF7981 domain-containing protein</fullName>
    </recommendedName>
</protein>
<sequence length="67" mass="6928">MTGLRSAVLWGLIGALTFLVLLQGVRLFVGSVDLGIVPTVGIGFAIGGFVTVLSFVLEPRLAAKGRS</sequence>
<keyword evidence="1" id="KW-0472">Membrane</keyword>
<keyword evidence="1" id="KW-0812">Transmembrane</keyword>
<feature type="domain" description="DUF7981" evidence="2">
    <location>
        <begin position="4"/>
        <end position="66"/>
    </location>
</feature>
<reference evidence="3 4" key="1">
    <citation type="submission" date="2020-08" db="EMBL/GenBank/DDBJ databases">
        <authorList>
            <person name="Seo M.-J."/>
        </authorList>
    </citation>
    <scope>NUCLEOTIDE SEQUENCE [LARGE SCALE GENOMIC DNA]</scope>
    <source>
        <strain evidence="3 4">MBLA0160</strain>
    </source>
</reference>
<evidence type="ECO:0000259" key="2">
    <source>
        <dbReference type="Pfam" id="PF25938"/>
    </source>
</evidence>
<name>A0A7J9SHG1_9EURY</name>
<dbReference type="Pfam" id="PF25938">
    <property type="entry name" value="DUF7981"/>
    <property type="match status" value="1"/>
</dbReference>
<evidence type="ECO:0000256" key="1">
    <source>
        <dbReference type="SAM" id="Phobius"/>
    </source>
</evidence>
<feature type="transmembrane region" description="Helical" evidence="1">
    <location>
        <begin position="7"/>
        <end position="29"/>
    </location>
</feature>
<dbReference type="RefSeq" id="WP_185192785.1">
    <property type="nucleotide sequence ID" value="NZ_JACKXD010000003.1"/>
</dbReference>
<dbReference type="EMBL" id="JACKXD010000003">
    <property type="protein sequence ID" value="MBB6646404.1"/>
    <property type="molecule type" value="Genomic_DNA"/>
</dbReference>
<feature type="transmembrane region" description="Helical" evidence="1">
    <location>
        <begin position="35"/>
        <end position="57"/>
    </location>
</feature>
<accession>A0A7J9SHG1</accession>
<dbReference type="InterPro" id="IPR058287">
    <property type="entry name" value="DUF7981"/>
</dbReference>
<gene>
    <name evidence="3" type="ORF">H5V44_08905</name>
</gene>
<evidence type="ECO:0000313" key="3">
    <source>
        <dbReference type="EMBL" id="MBB6646404.1"/>
    </source>
</evidence>
<dbReference type="AlphaFoldDB" id="A0A7J9SHG1"/>
<organism evidence="3 4">
    <name type="scientific">Halobellus ruber</name>
    <dbReference type="NCBI Taxonomy" id="2761102"/>
    <lineage>
        <taxon>Archaea</taxon>
        <taxon>Methanobacteriati</taxon>
        <taxon>Methanobacteriota</taxon>
        <taxon>Stenosarchaea group</taxon>
        <taxon>Halobacteria</taxon>
        <taxon>Halobacteriales</taxon>
        <taxon>Haloferacaceae</taxon>
        <taxon>Halobellus</taxon>
    </lineage>
</organism>
<keyword evidence="1" id="KW-1133">Transmembrane helix</keyword>
<keyword evidence="4" id="KW-1185">Reference proteome</keyword>
<evidence type="ECO:0000313" key="4">
    <source>
        <dbReference type="Proteomes" id="UP000546257"/>
    </source>
</evidence>
<proteinExistence type="predicted"/>
<comment type="caution">
    <text evidence="3">The sequence shown here is derived from an EMBL/GenBank/DDBJ whole genome shotgun (WGS) entry which is preliminary data.</text>
</comment>